<sequence length="198" mass="21135">MQTKLAALVALATATFAGAVPAVARVVPTPTQDVAPPSPNLEARAAEVCGFPVVPLYRAASDSLNDRIFTTDAEEIEAALASGQYVREAVIAYVYSPSTGPSVPNAVPLYKLYSPALTDHFITTSWAEVQSSVNDGYEYQNITAYVYPEAQSDCAGTVPLYREYDPTTHDHQFTTSKPATTPPAGYFNEGIAAYVFAA</sequence>
<dbReference type="InterPro" id="IPR043708">
    <property type="entry name" value="DUF5648"/>
</dbReference>
<dbReference type="OMA" id="YRAYHPT"/>
<dbReference type="OrthoDB" id="9971254at2759"/>
<dbReference type="AlphaFoldDB" id="A0A060SKF7"/>
<dbReference type="HOGENOM" id="CLU_093541_1_0_1"/>
<feature type="chain" id="PRO_5001587611" description="DUF5648 domain-containing protein" evidence="1">
    <location>
        <begin position="20"/>
        <end position="198"/>
    </location>
</feature>
<proteinExistence type="predicted"/>
<comment type="caution">
    <text evidence="3">The sequence shown here is derived from an EMBL/GenBank/DDBJ whole genome shotgun (WGS) entry which is preliminary data.</text>
</comment>
<dbReference type="EMBL" id="CCBP010000218">
    <property type="protein sequence ID" value="CDO74840.1"/>
    <property type="molecule type" value="Genomic_DNA"/>
</dbReference>
<dbReference type="Pfam" id="PF18885">
    <property type="entry name" value="DUF5648"/>
    <property type="match status" value="1"/>
</dbReference>
<evidence type="ECO:0000256" key="1">
    <source>
        <dbReference type="SAM" id="SignalP"/>
    </source>
</evidence>
<dbReference type="Proteomes" id="UP000029665">
    <property type="component" value="Unassembled WGS sequence"/>
</dbReference>
<feature type="domain" description="DUF5648" evidence="2">
    <location>
        <begin position="55"/>
        <end position="195"/>
    </location>
</feature>
<evidence type="ECO:0000313" key="4">
    <source>
        <dbReference type="Proteomes" id="UP000029665"/>
    </source>
</evidence>
<keyword evidence="1" id="KW-0732">Signal</keyword>
<name>A0A060SKF7_PYCCI</name>
<evidence type="ECO:0000313" key="3">
    <source>
        <dbReference type="EMBL" id="CDO74840.1"/>
    </source>
</evidence>
<reference evidence="3" key="1">
    <citation type="submission" date="2014-01" db="EMBL/GenBank/DDBJ databases">
        <title>The genome of the white-rot fungus Pycnoporus cinnabarinus: a basidiomycete model with a versatile arsenal for lignocellulosic biomass breakdown.</title>
        <authorList>
            <person name="Levasseur A."/>
            <person name="Lomascolo A."/>
            <person name="Ruiz-Duenas F.J."/>
            <person name="Uzan E."/>
            <person name="Piumi F."/>
            <person name="Kues U."/>
            <person name="Ram A.F.J."/>
            <person name="Murat C."/>
            <person name="Haon M."/>
            <person name="Benoit I."/>
            <person name="Arfi Y."/>
            <person name="Chevret D."/>
            <person name="Drula E."/>
            <person name="Kwon M.J."/>
            <person name="Gouret P."/>
            <person name="Lesage-Meessen L."/>
            <person name="Lombard V."/>
            <person name="Mariette J."/>
            <person name="Noirot C."/>
            <person name="Park J."/>
            <person name="Patyshakuliyeva A."/>
            <person name="Wieneger R.A.B."/>
            <person name="Wosten H.A.B."/>
            <person name="Martin F."/>
            <person name="Coutinho P.M."/>
            <person name="de Vries R."/>
            <person name="Martinez A.T."/>
            <person name="Klopp C."/>
            <person name="Pontarotti P."/>
            <person name="Henrissat B."/>
            <person name="Record E."/>
        </authorList>
    </citation>
    <scope>NUCLEOTIDE SEQUENCE [LARGE SCALE GENOMIC DNA]</scope>
    <source>
        <strain evidence="3">BRFM137</strain>
    </source>
</reference>
<accession>A0A060SKF7</accession>
<keyword evidence="4" id="KW-1185">Reference proteome</keyword>
<evidence type="ECO:0000259" key="2">
    <source>
        <dbReference type="Pfam" id="PF18885"/>
    </source>
</evidence>
<protein>
    <recommendedName>
        <fullName evidence="2">DUF5648 domain-containing protein</fullName>
    </recommendedName>
</protein>
<organism evidence="3 4">
    <name type="scientific">Pycnoporus cinnabarinus</name>
    <name type="common">Cinnabar-red polypore</name>
    <name type="synonym">Trametes cinnabarina</name>
    <dbReference type="NCBI Taxonomy" id="5643"/>
    <lineage>
        <taxon>Eukaryota</taxon>
        <taxon>Fungi</taxon>
        <taxon>Dikarya</taxon>
        <taxon>Basidiomycota</taxon>
        <taxon>Agaricomycotina</taxon>
        <taxon>Agaricomycetes</taxon>
        <taxon>Polyporales</taxon>
        <taxon>Polyporaceae</taxon>
        <taxon>Trametes</taxon>
    </lineage>
</organism>
<dbReference type="STRING" id="5643.A0A060SKF7"/>
<gene>
    <name evidence="3" type="ORF">BN946_scf185022.g10</name>
</gene>
<feature type="signal peptide" evidence="1">
    <location>
        <begin position="1"/>
        <end position="19"/>
    </location>
</feature>